<keyword evidence="3" id="KW-1185">Reference proteome</keyword>
<evidence type="ECO:0000256" key="1">
    <source>
        <dbReference type="SAM" id="MobiDB-lite"/>
    </source>
</evidence>
<evidence type="ECO:0000313" key="3">
    <source>
        <dbReference type="Proteomes" id="UP000789901"/>
    </source>
</evidence>
<organism evidence="2 3">
    <name type="scientific">Gigaspora margarita</name>
    <dbReference type="NCBI Taxonomy" id="4874"/>
    <lineage>
        <taxon>Eukaryota</taxon>
        <taxon>Fungi</taxon>
        <taxon>Fungi incertae sedis</taxon>
        <taxon>Mucoromycota</taxon>
        <taxon>Glomeromycotina</taxon>
        <taxon>Glomeromycetes</taxon>
        <taxon>Diversisporales</taxon>
        <taxon>Gigasporaceae</taxon>
        <taxon>Gigaspora</taxon>
    </lineage>
</organism>
<name>A0ABM8W294_GIGMA</name>
<proteinExistence type="predicted"/>
<feature type="non-terminal residue" evidence="2">
    <location>
        <position position="69"/>
    </location>
</feature>
<reference evidence="2 3" key="1">
    <citation type="submission" date="2021-06" db="EMBL/GenBank/DDBJ databases">
        <authorList>
            <person name="Kallberg Y."/>
            <person name="Tangrot J."/>
            <person name="Rosling A."/>
        </authorList>
    </citation>
    <scope>NUCLEOTIDE SEQUENCE [LARGE SCALE GENOMIC DNA]</scope>
    <source>
        <strain evidence="2 3">120-4 pot B 10/14</strain>
    </source>
</reference>
<sequence length="69" mass="8053">METLETMDVDFEYYCEMEDNKYYNDNNVNSKITESSVTSTKTLYLPTTDTSSIQTKAHPPIFLKNKEED</sequence>
<feature type="region of interest" description="Disordered" evidence="1">
    <location>
        <begin position="48"/>
        <end position="69"/>
    </location>
</feature>
<evidence type="ECO:0000313" key="2">
    <source>
        <dbReference type="EMBL" id="CAG8506394.1"/>
    </source>
</evidence>
<comment type="caution">
    <text evidence="2">The sequence shown here is derived from an EMBL/GenBank/DDBJ whole genome shotgun (WGS) entry which is preliminary data.</text>
</comment>
<dbReference type="Proteomes" id="UP000789901">
    <property type="component" value="Unassembled WGS sequence"/>
</dbReference>
<protein>
    <submittedName>
        <fullName evidence="2">10858_t:CDS:1</fullName>
    </submittedName>
</protein>
<accession>A0ABM8W294</accession>
<dbReference type="EMBL" id="CAJVQB010000768">
    <property type="protein sequence ID" value="CAG8506394.1"/>
    <property type="molecule type" value="Genomic_DNA"/>
</dbReference>
<gene>
    <name evidence="2" type="ORF">GMARGA_LOCUS2457</name>
</gene>